<evidence type="ECO:0000256" key="1">
    <source>
        <dbReference type="SAM" id="Phobius"/>
    </source>
</evidence>
<accession>A0A517Z9S5</accession>
<organism evidence="2 3">
    <name type="scientific">Maioricimonas rarisocia</name>
    <dbReference type="NCBI Taxonomy" id="2528026"/>
    <lineage>
        <taxon>Bacteria</taxon>
        <taxon>Pseudomonadati</taxon>
        <taxon>Planctomycetota</taxon>
        <taxon>Planctomycetia</taxon>
        <taxon>Planctomycetales</taxon>
        <taxon>Planctomycetaceae</taxon>
        <taxon>Maioricimonas</taxon>
    </lineage>
</organism>
<keyword evidence="1" id="KW-1133">Transmembrane helix</keyword>
<reference evidence="2 3" key="1">
    <citation type="submission" date="2019-02" db="EMBL/GenBank/DDBJ databases">
        <title>Deep-cultivation of Planctomycetes and their phenomic and genomic characterization uncovers novel biology.</title>
        <authorList>
            <person name="Wiegand S."/>
            <person name="Jogler M."/>
            <person name="Boedeker C."/>
            <person name="Pinto D."/>
            <person name="Vollmers J."/>
            <person name="Rivas-Marin E."/>
            <person name="Kohn T."/>
            <person name="Peeters S.H."/>
            <person name="Heuer A."/>
            <person name="Rast P."/>
            <person name="Oberbeckmann S."/>
            <person name="Bunk B."/>
            <person name="Jeske O."/>
            <person name="Meyerdierks A."/>
            <person name="Storesund J.E."/>
            <person name="Kallscheuer N."/>
            <person name="Luecker S."/>
            <person name="Lage O.M."/>
            <person name="Pohl T."/>
            <person name="Merkel B.J."/>
            <person name="Hornburger P."/>
            <person name="Mueller R.-W."/>
            <person name="Bruemmer F."/>
            <person name="Labrenz M."/>
            <person name="Spormann A.M."/>
            <person name="Op den Camp H."/>
            <person name="Overmann J."/>
            <person name="Amann R."/>
            <person name="Jetten M.S.M."/>
            <person name="Mascher T."/>
            <person name="Medema M.H."/>
            <person name="Devos D.P."/>
            <person name="Kaster A.-K."/>
            <person name="Ovreas L."/>
            <person name="Rohde M."/>
            <person name="Galperin M.Y."/>
            <person name="Jogler C."/>
        </authorList>
    </citation>
    <scope>NUCLEOTIDE SEQUENCE [LARGE SCALE GENOMIC DNA]</scope>
    <source>
        <strain evidence="2 3">Mal4</strain>
    </source>
</reference>
<dbReference type="OrthoDB" id="279299at2"/>
<evidence type="ECO:0000313" key="3">
    <source>
        <dbReference type="Proteomes" id="UP000320496"/>
    </source>
</evidence>
<gene>
    <name evidence="2" type="ORF">Mal4_35720</name>
</gene>
<keyword evidence="1" id="KW-0472">Membrane</keyword>
<dbReference type="KEGG" id="mri:Mal4_35720"/>
<dbReference type="EMBL" id="CP036275">
    <property type="protein sequence ID" value="QDU39235.1"/>
    <property type="molecule type" value="Genomic_DNA"/>
</dbReference>
<evidence type="ECO:0000313" key="2">
    <source>
        <dbReference type="EMBL" id="QDU39235.1"/>
    </source>
</evidence>
<feature type="transmembrane region" description="Helical" evidence="1">
    <location>
        <begin position="92"/>
        <end position="112"/>
    </location>
</feature>
<proteinExistence type="predicted"/>
<dbReference type="AlphaFoldDB" id="A0A517Z9S5"/>
<protein>
    <recommendedName>
        <fullName evidence="4">General stress protein 17M-like domain-containing protein</fullName>
    </recommendedName>
</protein>
<sequence length="167" mass="17754">MPIEEPAIHAAVFDTVEETHAVIRKLREAGIPTEEISVLCSDEAKEKHFREYEHEEPAGTHASEAVNTGGAIGLGLGGAAVVTGLVTTGGTAIFAVGAFAGLAIVGTFASLMMTRGSEKELSDYYDQALSRGKLLVAVESEDADRRAKVDRVFQEAKAVPLEIDREV</sequence>
<evidence type="ECO:0008006" key="4">
    <source>
        <dbReference type="Google" id="ProtNLM"/>
    </source>
</evidence>
<name>A0A517Z9S5_9PLAN</name>
<dbReference type="Proteomes" id="UP000320496">
    <property type="component" value="Chromosome"/>
</dbReference>
<dbReference type="RefSeq" id="WP_145370441.1">
    <property type="nucleotide sequence ID" value="NZ_CP036275.1"/>
</dbReference>
<keyword evidence="3" id="KW-1185">Reference proteome</keyword>
<keyword evidence="1" id="KW-0812">Transmembrane</keyword>